<dbReference type="InterPro" id="IPR027256">
    <property type="entry name" value="P-typ_ATPase_IB"/>
</dbReference>
<evidence type="ECO:0000256" key="3">
    <source>
        <dbReference type="ARBA" id="ARBA00012517"/>
    </source>
</evidence>
<dbReference type="InterPro" id="IPR044492">
    <property type="entry name" value="P_typ_ATPase_HD_dom"/>
</dbReference>
<keyword evidence="7 15" id="KW-0547">Nucleotide-binding</keyword>
<feature type="transmembrane region" description="Helical" evidence="15">
    <location>
        <begin position="682"/>
        <end position="700"/>
    </location>
</feature>
<dbReference type="InterPro" id="IPR023214">
    <property type="entry name" value="HAD_sf"/>
</dbReference>
<feature type="transmembrane region" description="Helical" evidence="15">
    <location>
        <begin position="706"/>
        <end position="728"/>
    </location>
</feature>
<evidence type="ECO:0000256" key="9">
    <source>
        <dbReference type="ARBA" id="ARBA00022840"/>
    </source>
</evidence>
<keyword evidence="4 15" id="KW-1003">Cell membrane</keyword>
<dbReference type="InterPro" id="IPR018303">
    <property type="entry name" value="ATPase_P-typ_P_site"/>
</dbReference>
<evidence type="ECO:0000256" key="5">
    <source>
        <dbReference type="ARBA" id="ARBA00022692"/>
    </source>
</evidence>
<dbReference type="NCBIfam" id="TIGR01511">
    <property type="entry name" value="ATPase-IB1_Cu"/>
    <property type="match status" value="1"/>
</dbReference>
<dbReference type="SFLD" id="SFLDS00003">
    <property type="entry name" value="Haloacid_Dehalogenase"/>
    <property type="match status" value="1"/>
</dbReference>
<dbReference type="Pfam" id="PF00702">
    <property type="entry name" value="Hydrolase"/>
    <property type="match status" value="1"/>
</dbReference>
<comment type="catalytic activity">
    <reaction evidence="14">
        <text>Cu(+)(in) + ATP + H2O = Cu(+)(out) + ADP + phosphate + H(+)</text>
        <dbReference type="Rhea" id="RHEA:25792"/>
        <dbReference type="ChEBI" id="CHEBI:15377"/>
        <dbReference type="ChEBI" id="CHEBI:15378"/>
        <dbReference type="ChEBI" id="CHEBI:30616"/>
        <dbReference type="ChEBI" id="CHEBI:43474"/>
        <dbReference type="ChEBI" id="CHEBI:49552"/>
        <dbReference type="ChEBI" id="CHEBI:456216"/>
        <dbReference type="EC" id="7.2.2.8"/>
    </reaction>
</comment>
<dbReference type="GO" id="GO:0140581">
    <property type="term" value="F:P-type monovalent copper transporter activity"/>
    <property type="evidence" value="ECO:0007669"/>
    <property type="project" value="UniProtKB-EC"/>
</dbReference>
<feature type="transmembrane region" description="Helical" evidence="15">
    <location>
        <begin position="93"/>
        <end position="112"/>
    </location>
</feature>
<dbReference type="Gene3D" id="2.70.150.10">
    <property type="entry name" value="Calcium-transporting ATPase, cytoplasmic transduction domain A"/>
    <property type="match status" value="1"/>
</dbReference>
<evidence type="ECO:0000256" key="12">
    <source>
        <dbReference type="ARBA" id="ARBA00023008"/>
    </source>
</evidence>
<keyword evidence="8" id="KW-0406">Ion transport</keyword>
<name>A0A367CEX6_9ENTE</name>
<dbReference type="SUPFAM" id="SSF81665">
    <property type="entry name" value="Calcium ATPase, transmembrane domain M"/>
    <property type="match status" value="1"/>
</dbReference>
<feature type="transmembrane region" description="Helical" evidence="15">
    <location>
        <begin position="376"/>
        <end position="395"/>
    </location>
</feature>
<dbReference type="GO" id="GO:0055070">
    <property type="term" value="P:copper ion homeostasis"/>
    <property type="evidence" value="ECO:0007669"/>
    <property type="project" value="TreeGrafter"/>
</dbReference>
<evidence type="ECO:0000256" key="7">
    <source>
        <dbReference type="ARBA" id="ARBA00022741"/>
    </source>
</evidence>
<dbReference type="InterPro" id="IPR059000">
    <property type="entry name" value="ATPase_P-type_domA"/>
</dbReference>
<dbReference type="SUPFAM" id="SSF56784">
    <property type="entry name" value="HAD-like"/>
    <property type="match status" value="1"/>
</dbReference>
<dbReference type="NCBIfam" id="TIGR01494">
    <property type="entry name" value="ATPase_P-type"/>
    <property type="match status" value="1"/>
</dbReference>
<dbReference type="InterPro" id="IPR008250">
    <property type="entry name" value="ATPase_P-typ_transduc_dom_A_sf"/>
</dbReference>
<keyword evidence="13 15" id="KW-0472">Membrane</keyword>
<keyword evidence="9 15" id="KW-0067">ATP-binding</keyword>
<feature type="region of interest" description="Disordered" evidence="16">
    <location>
        <begin position="1"/>
        <end position="21"/>
    </location>
</feature>
<dbReference type="InterPro" id="IPR023298">
    <property type="entry name" value="ATPase_P-typ_TM_dom_sf"/>
</dbReference>
<evidence type="ECO:0000256" key="10">
    <source>
        <dbReference type="ARBA" id="ARBA00022967"/>
    </source>
</evidence>
<evidence type="ECO:0000256" key="15">
    <source>
        <dbReference type="RuleBase" id="RU362081"/>
    </source>
</evidence>
<dbReference type="STRING" id="53345.LIU_10380"/>
<dbReference type="PANTHER" id="PTHR43520:SF8">
    <property type="entry name" value="P-TYPE CU(+) TRANSPORTER"/>
    <property type="match status" value="1"/>
</dbReference>
<comment type="similarity">
    <text evidence="2 15">Belongs to the cation transport ATPase (P-type) (TC 3.A.3) family. Type IB subfamily.</text>
</comment>
<feature type="transmembrane region" description="Helical" evidence="15">
    <location>
        <begin position="158"/>
        <end position="178"/>
    </location>
</feature>
<evidence type="ECO:0000313" key="19">
    <source>
        <dbReference type="Proteomes" id="UP000252797"/>
    </source>
</evidence>
<feature type="domain" description="P-type ATPase A" evidence="17">
    <location>
        <begin position="224"/>
        <end position="325"/>
    </location>
</feature>
<comment type="subcellular location">
    <subcellularLocation>
        <location evidence="1">Cell membrane</location>
        <topology evidence="1">Multi-pass membrane protein</topology>
    </subcellularLocation>
</comment>
<dbReference type="PANTHER" id="PTHR43520">
    <property type="entry name" value="ATP7, ISOFORM B"/>
    <property type="match status" value="1"/>
</dbReference>
<evidence type="ECO:0000256" key="16">
    <source>
        <dbReference type="SAM" id="MobiDB-lite"/>
    </source>
</evidence>
<evidence type="ECO:0000256" key="14">
    <source>
        <dbReference type="ARBA" id="ARBA00049289"/>
    </source>
</evidence>
<keyword evidence="8" id="KW-0813">Transport</keyword>
<evidence type="ECO:0000256" key="4">
    <source>
        <dbReference type="ARBA" id="ARBA00022475"/>
    </source>
</evidence>
<protein>
    <recommendedName>
        <fullName evidence="3">P-type Cu(+) transporter</fullName>
        <ecNumber evidence="3">7.2.2.8</ecNumber>
    </recommendedName>
</protein>
<evidence type="ECO:0000256" key="1">
    <source>
        <dbReference type="ARBA" id="ARBA00004651"/>
    </source>
</evidence>
<evidence type="ECO:0000256" key="2">
    <source>
        <dbReference type="ARBA" id="ARBA00006024"/>
    </source>
</evidence>
<evidence type="ECO:0000256" key="11">
    <source>
        <dbReference type="ARBA" id="ARBA00022989"/>
    </source>
</evidence>
<dbReference type="GO" id="GO:0043682">
    <property type="term" value="F:P-type divalent copper transporter activity"/>
    <property type="evidence" value="ECO:0007669"/>
    <property type="project" value="TreeGrafter"/>
</dbReference>
<dbReference type="NCBIfam" id="TIGR01525">
    <property type="entry name" value="ATPase-IB_hvy"/>
    <property type="match status" value="1"/>
</dbReference>
<dbReference type="PRINTS" id="PR00120">
    <property type="entry name" value="HATPASE"/>
</dbReference>
<dbReference type="PRINTS" id="PR00119">
    <property type="entry name" value="CATATPASE"/>
</dbReference>
<keyword evidence="11 15" id="KW-1133">Transmembrane helix</keyword>
<feature type="transmembrane region" description="Helical" evidence="15">
    <location>
        <begin position="190"/>
        <end position="207"/>
    </location>
</feature>
<evidence type="ECO:0000256" key="13">
    <source>
        <dbReference type="ARBA" id="ARBA00023136"/>
    </source>
</evidence>
<accession>A0A367CEX6</accession>
<evidence type="ECO:0000256" key="8">
    <source>
        <dbReference type="ARBA" id="ARBA00022796"/>
    </source>
</evidence>
<keyword evidence="8" id="KW-0187">Copper transport</keyword>
<dbReference type="GO" id="GO:0016887">
    <property type="term" value="F:ATP hydrolysis activity"/>
    <property type="evidence" value="ECO:0007669"/>
    <property type="project" value="InterPro"/>
</dbReference>
<dbReference type="EMBL" id="LEPB01000004">
    <property type="protein sequence ID" value="RCA11195.1"/>
    <property type="molecule type" value="Genomic_DNA"/>
</dbReference>
<dbReference type="SFLD" id="SFLDG00002">
    <property type="entry name" value="C1.7:_P-type_atpase_like"/>
    <property type="match status" value="1"/>
</dbReference>
<sequence>MKEKTTHPEKQVSNEQHEHREMDHGYMNHEGMDNEEMDHGQMGHDHMNHEGMNHEHMNHKNMNHEMMDHDHMDHGSMGGMDHSMHMGNFKQKFWLSLILAIPIILFSPMMGMEFPFQITFPGSEWVVLVLATILFVYGGQPFLSGAKMELQQKSPAMMTLIAMGITVAYVYSVYSFVANLINPQAHVMDFFWELATLIVIMLLGHWIEMNAVSNASNALQKLAELLPESVKRLKKDGTEETVSLKEVKEGDHLIVRAGDKMPTDGTIVKGETIVDESAVTGESKGVKKNVDDQVIGGSINGDGTIEITVTGTGENGYLAKVMDMVRKAQGEKSKLESLSDKVAKWLFYVALVAGILAFIAWLFLENLPDALERMVTVFIIACPHALGLAIPLVVARSTSIAAKNGLLLKNRNALEQANDLDVIMLDKTGTLTQGKFTVTGLEVLTDNYTKEELLKYIGALESAANHPLAIGIMNYLKEKDIAPYEALNQKNLSGVGLEADVEDQKVKIVNEKEVKRLGLSVDTSRVKPYEEQGNTISYLIIGEQLAAIIALGDVIKPEAKQFIQALKEKNITPVMLTGDNQKAAQAVAEYLGIENYYGGLLPDDKEAIVQQYLDKGKKVIMVGDGINDAPSLARATIGMAIGAGTDIAIDSADVVLTNSDPKDILHFLELAKQTRRKMIQNLWWGAGYNIVAIPLAAGILAPVGIILSPAVGAVLMSLSTVVVALNALTLK</sequence>
<evidence type="ECO:0000259" key="17">
    <source>
        <dbReference type="Pfam" id="PF00122"/>
    </source>
</evidence>
<dbReference type="GO" id="GO:0005886">
    <property type="term" value="C:plasma membrane"/>
    <property type="evidence" value="ECO:0007669"/>
    <property type="project" value="UniProtKB-SubCell"/>
</dbReference>
<keyword evidence="12" id="KW-0186">Copper</keyword>
<evidence type="ECO:0000256" key="6">
    <source>
        <dbReference type="ARBA" id="ARBA00022723"/>
    </source>
</evidence>
<dbReference type="SUPFAM" id="SSF81653">
    <property type="entry name" value="Calcium ATPase, transduction domain A"/>
    <property type="match status" value="1"/>
</dbReference>
<dbReference type="AlphaFoldDB" id="A0A367CEX6"/>
<keyword evidence="10" id="KW-1278">Translocase</keyword>
<dbReference type="FunFam" id="2.70.150.10:FF:000020">
    <property type="entry name" value="Copper-exporting P-type ATPase A"/>
    <property type="match status" value="1"/>
</dbReference>
<dbReference type="Pfam" id="PF00122">
    <property type="entry name" value="E1-E2_ATPase"/>
    <property type="match status" value="1"/>
</dbReference>
<dbReference type="PROSITE" id="PS00154">
    <property type="entry name" value="ATPASE_E1_E2"/>
    <property type="match status" value="1"/>
</dbReference>
<dbReference type="CDD" id="cd07552">
    <property type="entry name" value="P-type_ATPase_Cu-like"/>
    <property type="match status" value="1"/>
</dbReference>
<dbReference type="Gene3D" id="3.40.1110.10">
    <property type="entry name" value="Calcium-transporting ATPase, cytoplasmic domain N"/>
    <property type="match status" value="1"/>
</dbReference>
<dbReference type="InterPro" id="IPR023299">
    <property type="entry name" value="ATPase_P-typ_cyto_dom_N"/>
</dbReference>
<dbReference type="Gene3D" id="3.40.50.1000">
    <property type="entry name" value="HAD superfamily/HAD-like"/>
    <property type="match status" value="1"/>
</dbReference>
<gene>
    <name evidence="18" type="ORF">EA71_01950</name>
</gene>
<dbReference type="GO" id="GO:0005507">
    <property type="term" value="F:copper ion binding"/>
    <property type="evidence" value="ECO:0007669"/>
    <property type="project" value="TreeGrafter"/>
</dbReference>
<dbReference type="GO" id="GO:0005524">
    <property type="term" value="F:ATP binding"/>
    <property type="evidence" value="ECO:0007669"/>
    <property type="project" value="UniProtKB-UniRule"/>
</dbReference>
<dbReference type="Proteomes" id="UP000252797">
    <property type="component" value="Unassembled WGS sequence"/>
</dbReference>
<feature type="transmembrane region" description="Helical" evidence="15">
    <location>
        <begin position="345"/>
        <end position="364"/>
    </location>
</feature>
<organism evidence="18 19">
    <name type="scientific">Enterococcus durans</name>
    <dbReference type="NCBI Taxonomy" id="53345"/>
    <lineage>
        <taxon>Bacteria</taxon>
        <taxon>Bacillati</taxon>
        <taxon>Bacillota</taxon>
        <taxon>Bacilli</taxon>
        <taxon>Lactobacillales</taxon>
        <taxon>Enterococcaceae</taxon>
        <taxon>Enterococcus</taxon>
    </lineage>
</organism>
<keyword evidence="6 15" id="KW-0479">Metal-binding</keyword>
<reference evidence="18 19" key="1">
    <citation type="submission" date="2015-06" db="EMBL/GenBank/DDBJ databases">
        <title>The Genome Sequence of Enterococcus durans 4EA1.</title>
        <authorList>
            <consortium name="The Broad Institute Genomics Platform"/>
            <consortium name="The Broad Institute Genome Sequencing Center for Infectious Disease"/>
            <person name="Earl A.M."/>
            <person name="Van Tyne D."/>
            <person name="Lebreton F."/>
            <person name="Saavedra J.T."/>
            <person name="Gilmore M.S."/>
            <person name="Manson Mcguire A."/>
            <person name="Clock S."/>
            <person name="Crupain M."/>
            <person name="Rangan U."/>
            <person name="Young S."/>
            <person name="Abouelleil A."/>
            <person name="Cao P."/>
            <person name="Chapman S.B."/>
            <person name="Griggs A."/>
            <person name="Priest M."/>
            <person name="Shea T."/>
            <person name="Wortman J."/>
            <person name="Nusbaum C."/>
            <person name="Birren B."/>
        </authorList>
    </citation>
    <scope>NUCLEOTIDE SEQUENCE [LARGE SCALE GENOMIC DNA]</scope>
    <source>
        <strain evidence="18 19">4EA1</strain>
    </source>
</reference>
<dbReference type="InterPro" id="IPR001757">
    <property type="entry name" value="P_typ_ATPase"/>
</dbReference>
<dbReference type="SFLD" id="SFLDF00027">
    <property type="entry name" value="p-type_atpase"/>
    <property type="match status" value="1"/>
</dbReference>
<evidence type="ECO:0000313" key="18">
    <source>
        <dbReference type="EMBL" id="RCA11195.1"/>
    </source>
</evidence>
<keyword evidence="5 15" id="KW-0812">Transmembrane</keyword>
<dbReference type="EC" id="7.2.2.8" evidence="3"/>
<dbReference type="InterPro" id="IPR036412">
    <property type="entry name" value="HAD-like_sf"/>
</dbReference>
<comment type="caution">
    <text evidence="18">The sequence shown here is derived from an EMBL/GenBank/DDBJ whole genome shotgun (WGS) entry which is preliminary data.</text>
</comment>
<proteinExistence type="inferred from homology"/>